<protein>
    <recommendedName>
        <fullName evidence="11">DUF2029 domain-containing protein</fullName>
    </recommendedName>
</protein>
<keyword evidence="5 8" id="KW-1133">Transmembrane helix</keyword>
<feature type="transmembrane region" description="Helical" evidence="8">
    <location>
        <begin position="6"/>
        <end position="23"/>
    </location>
</feature>
<evidence type="ECO:0000313" key="9">
    <source>
        <dbReference type="EMBL" id="MQY05101.1"/>
    </source>
</evidence>
<feature type="transmembrane region" description="Helical" evidence="8">
    <location>
        <begin position="296"/>
        <end position="320"/>
    </location>
</feature>
<dbReference type="EMBL" id="WEGH01000002">
    <property type="protein sequence ID" value="MQY05101.1"/>
    <property type="molecule type" value="Genomic_DNA"/>
</dbReference>
<dbReference type="OrthoDB" id="3503478at2"/>
<comment type="similarity">
    <text evidence="7">Belongs to the glycosyltransferase 87 family.</text>
</comment>
<dbReference type="AlphaFoldDB" id="A0A7K0BV95"/>
<keyword evidence="4 8" id="KW-0812">Transmembrane</keyword>
<feature type="transmembrane region" description="Helical" evidence="8">
    <location>
        <begin position="332"/>
        <end position="351"/>
    </location>
</feature>
<gene>
    <name evidence="9" type="ORF">ACRB68_31670</name>
</gene>
<feature type="transmembrane region" description="Helical" evidence="8">
    <location>
        <begin position="135"/>
        <end position="168"/>
    </location>
</feature>
<evidence type="ECO:0000256" key="1">
    <source>
        <dbReference type="ARBA" id="ARBA00004651"/>
    </source>
</evidence>
<evidence type="ECO:0000256" key="5">
    <source>
        <dbReference type="ARBA" id="ARBA00022989"/>
    </source>
</evidence>
<evidence type="ECO:0000256" key="7">
    <source>
        <dbReference type="ARBA" id="ARBA00024033"/>
    </source>
</evidence>
<name>A0A7K0BV95_9ACTN</name>
<evidence type="ECO:0000256" key="2">
    <source>
        <dbReference type="ARBA" id="ARBA00022475"/>
    </source>
</evidence>
<feature type="transmembrane region" description="Helical" evidence="8">
    <location>
        <begin position="209"/>
        <end position="230"/>
    </location>
</feature>
<keyword evidence="2" id="KW-1003">Cell membrane</keyword>
<feature type="transmembrane region" description="Helical" evidence="8">
    <location>
        <begin position="91"/>
        <end position="123"/>
    </location>
</feature>
<evidence type="ECO:0000256" key="8">
    <source>
        <dbReference type="SAM" id="Phobius"/>
    </source>
</evidence>
<feature type="transmembrane region" description="Helical" evidence="8">
    <location>
        <begin position="180"/>
        <end position="202"/>
    </location>
</feature>
<dbReference type="GO" id="GO:0016758">
    <property type="term" value="F:hexosyltransferase activity"/>
    <property type="evidence" value="ECO:0007669"/>
    <property type="project" value="InterPro"/>
</dbReference>
<dbReference type="InterPro" id="IPR018584">
    <property type="entry name" value="GT87"/>
</dbReference>
<feature type="transmembrane region" description="Helical" evidence="8">
    <location>
        <begin position="30"/>
        <end position="49"/>
    </location>
</feature>
<keyword evidence="6 8" id="KW-0472">Membrane</keyword>
<proteinExistence type="inferred from homology"/>
<evidence type="ECO:0008006" key="11">
    <source>
        <dbReference type="Google" id="ProtNLM"/>
    </source>
</evidence>
<evidence type="ECO:0000313" key="10">
    <source>
        <dbReference type="Proteomes" id="UP000487268"/>
    </source>
</evidence>
<comment type="subcellular location">
    <subcellularLocation>
        <location evidence="1">Cell membrane</location>
        <topology evidence="1">Multi-pass membrane protein</topology>
    </subcellularLocation>
</comment>
<feature type="transmembrane region" description="Helical" evidence="8">
    <location>
        <begin position="271"/>
        <end position="290"/>
    </location>
</feature>
<sequence>MDHAFVIALLLVGAAGLAAWAQWRGLRPPLWAALAVGIALRGALLALAATSDWQPADFILGFQKAGQAVQAGQDPVLASEGSWHFLPMIPYFYGAALSAGLPWVVAGRLCTILADVALIVLVGRLARPEWRAQAAFWYACSPLALMVSVLHGQIQAVALAFLAGAFLAARAGRSVSAGALFGLALSSGSWPVILLPVVLSMLPTWRRRLYGLVAAGAVPLLFLISTPLLLHTSWRNLVHVSSYLGGVRPIVGGWGWTAVLTGGQPMLNSDYARIGQLVLYATLAVVAYLWRRADPLDLALAMLLAFLVVTPRMGSQYLLFFTPFLCARPTRWARPALAACGVWAAVGYLYLTQYDDAGWWARHIWWSQLSLPVIALLVLAMPDRGVADRESARPRIPVKRPVRTS</sequence>
<organism evidence="9 10">
    <name type="scientific">Actinomadura macrotermitis</name>
    <dbReference type="NCBI Taxonomy" id="2585200"/>
    <lineage>
        <taxon>Bacteria</taxon>
        <taxon>Bacillati</taxon>
        <taxon>Actinomycetota</taxon>
        <taxon>Actinomycetes</taxon>
        <taxon>Streptosporangiales</taxon>
        <taxon>Thermomonosporaceae</taxon>
        <taxon>Actinomadura</taxon>
    </lineage>
</organism>
<keyword evidence="10" id="KW-1185">Reference proteome</keyword>
<dbReference type="Proteomes" id="UP000487268">
    <property type="component" value="Unassembled WGS sequence"/>
</dbReference>
<reference evidence="9 10" key="1">
    <citation type="submission" date="2019-10" db="EMBL/GenBank/DDBJ databases">
        <title>Actinomadura rubteroloni sp. nov. and Actinomadura macrotermitis sp. nov., isolated from the gut of fungus growing-termite Macrotermes natalensis.</title>
        <authorList>
            <person name="Benndorf R."/>
            <person name="Martin K."/>
            <person name="Kuefner M."/>
            <person name="De Beer W."/>
            <person name="Kaster A.-K."/>
            <person name="Vollmers J."/>
            <person name="Poulsen M."/>
            <person name="Beemelmanns C."/>
        </authorList>
    </citation>
    <scope>NUCLEOTIDE SEQUENCE [LARGE SCALE GENOMIC DNA]</scope>
    <source>
        <strain evidence="9 10">RB68</strain>
    </source>
</reference>
<dbReference type="RefSeq" id="WP_153533219.1">
    <property type="nucleotide sequence ID" value="NZ_WEGH01000002.1"/>
</dbReference>
<dbReference type="Pfam" id="PF09594">
    <property type="entry name" value="GT87"/>
    <property type="match status" value="1"/>
</dbReference>
<feature type="transmembrane region" description="Helical" evidence="8">
    <location>
        <begin position="363"/>
        <end position="381"/>
    </location>
</feature>
<evidence type="ECO:0000256" key="6">
    <source>
        <dbReference type="ARBA" id="ARBA00023136"/>
    </source>
</evidence>
<evidence type="ECO:0000256" key="4">
    <source>
        <dbReference type="ARBA" id="ARBA00022692"/>
    </source>
</evidence>
<evidence type="ECO:0000256" key="3">
    <source>
        <dbReference type="ARBA" id="ARBA00022679"/>
    </source>
</evidence>
<keyword evidence="3" id="KW-0808">Transferase</keyword>
<comment type="caution">
    <text evidence="9">The sequence shown here is derived from an EMBL/GenBank/DDBJ whole genome shotgun (WGS) entry which is preliminary data.</text>
</comment>
<dbReference type="GO" id="GO:0005886">
    <property type="term" value="C:plasma membrane"/>
    <property type="evidence" value="ECO:0007669"/>
    <property type="project" value="UniProtKB-SubCell"/>
</dbReference>
<accession>A0A7K0BV95</accession>